<accession>A0ABL7CWJ8</accession>
<organism evidence="1 2">
    <name type="scientific">Puccinia triticina (isolate 1-1 / race 1 (BBBD))</name>
    <name type="common">Brown leaf rust fungus</name>
    <dbReference type="NCBI Taxonomy" id="630390"/>
    <lineage>
        <taxon>Eukaryota</taxon>
        <taxon>Fungi</taxon>
        <taxon>Dikarya</taxon>
        <taxon>Basidiomycota</taxon>
        <taxon>Pucciniomycotina</taxon>
        <taxon>Pucciniomycetes</taxon>
        <taxon>Pucciniales</taxon>
        <taxon>Pucciniaceae</taxon>
        <taxon>Puccinia</taxon>
    </lineage>
</organism>
<name>A0ABL7CWJ8_PUCT1</name>
<sequence>MARLHWLPASTSGIFSLYSLRPTSLLRSLACLLSQGADPNGPSPVLNPARQILARPPLRFLCLGLDRVNERRRSTILFASKTSLIDLSRRPFLPFLNQPLDRTADIYPEASPGHLRPATLHGFPVGSVDKTALARLTKSTPAVPHGQQCQPEKILP</sequence>
<protein>
    <submittedName>
        <fullName evidence="1">Uncharacterized protein</fullName>
    </submittedName>
</protein>
<evidence type="ECO:0000313" key="2">
    <source>
        <dbReference type="Proteomes" id="UP000005240"/>
    </source>
</evidence>
<reference evidence="1" key="2">
    <citation type="submission" date="2025-05" db="UniProtKB">
        <authorList>
            <consortium name="EnsemblFungi"/>
        </authorList>
    </citation>
    <scope>IDENTIFICATION</scope>
    <source>
        <strain evidence="1">isolate 1-1 / race 1 (BBBD)</strain>
    </source>
</reference>
<dbReference type="EnsemblFungi" id="PTTG_27131-t43_1">
    <property type="protein sequence ID" value="PTTG_27131-t43_1-p1"/>
    <property type="gene ID" value="PTTG_27131"/>
</dbReference>
<proteinExistence type="predicted"/>
<reference evidence="1 2" key="1">
    <citation type="journal article" date="2017" name="G3 (Bethesda)">
        <title>Comparative analysis highlights variable genome content of wheat rusts and divergence of the mating loci.</title>
        <authorList>
            <person name="Cuomo C.A."/>
            <person name="Bakkeren G."/>
            <person name="Khalil H.B."/>
            <person name="Panwar V."/>
            <person name="Joly D."/>
            <person name="Linning R."/>
            <person name="Sakthikumar S."/>
            <person name="Song X."/>
            <person name="Adiconis X."/>
            <person name="Fan L."/>
            <person name="Goldberg J.M."/>
            <person name="Levin J.Z."/>
            <person name="Young S."/>
            <person name="Zeng Q."/>
            <person name="Anikster Y."/>
            <person name="Bruce M."/>
            <person name="Wang M."/>
            <person name="Yin C."/>
            <person name="McCallum B."/>
            <person name="Szabo L.J."/>
            <person name="Hulbert S."/>
            <person name="Chen X."/>
            <person name="Fellers J.P."/>
        </authorList>
    </citation>
    <scope>NUCLEOTIDE SEQUENCE</scope>
    <source>
        <strain evidence="2">Isolate 1-1 / race 1 (BBBD)</strain>
    </source>
</reference>
<evidence type="ECO:0000313" key="1">
    <source>
        <dbReference type="EnsemblFungi" id="PTTG_27131-t43_1-p1"/>
    </source>
</evidence>
<keyword evidence="2" id="KW-1185">Reference proteome</keyword>
<dbReference type="Proteomes" id="UP000005240">
    <property type="component" value="Unassembled WGS sequence"/>
</dbReference>